<protein>
    <submittedName>
        <fullName evidence="1">Ccnl1 protein</fullName>
    </submittedName>
</protein>
<gene>
    <name evidence="1" type="primary">ccnl1</name>
    <name evidence="1" type="ORF">SNAT2548_LOCUS18861</name>
</gene>
<dbReference type="Proteomes" id="UP000604046">
    <property type="component" value="Unassembled WGS sequence"/>
</dbReference>
<name>A0A812P9A1_9DINO</name>
<evidence type="ECO:0000313" key="2">
    <source>
        <dbReference type="Proteomes" id="UP000604046"/>
    </source>
</evidence>
<dbReference type="AlphaFoldDB" id="A0A812P9A1"/>
<proteinExistence type="predicted"/>
<dbReference type="OrthoDB" id="438359at2759"/>
<reference evidence="1" key="1">
    <citation type="submission" date="2021-02" db="EMBL/GenBank/DDBJ databases">
        <authorList>
            <person name="Dougan E. K."/>
            <person name="Rhodes N."/>
            <person name="Thang M."/>
            <person name="Chan C."/>
        </authorList>
    </citation>
    <scope>NUCLEOTIDE SEQUENCE</scope>
</reference>
<comment type="caution">
    <text evidence="1">The sequence shown here is derived from an EMBL/GenBank/DDBJ whole genome shotgun (WGS) entry which is preliminary data.</text>
</comment>
<organism evidence="1 2">
    <name type="scientific">Symbiodinium natans</name>
    <dbReference type="NCBI Taxonomy" id="878477"/>
    <lineage>
        <taxon>Eukaryota</taxon>
        <taxon>Sar</taxon>
        <taxon>Alveolata</taxon>
        <taxon>Dinophyceae</taxon>
        <taxon>Suessiales</taxon>
        <taxon>Symbiodiniaceae</taxon>
        <taxon>Symbiodinium</taxon>
    </lineage>
</organism>
<sequence length="559" mass="63586">MPSLTVQGTDEGSVRLGFHLARSRACSKNLKTCLEVRARDHEELLLGPDEDDGDVSLNLPHLMERDDDVADHPHKMRLENKLRQSEMEFLKLVKEWHEVKSEAGPPCVIVEYPMGQGDTDWHDWQQDVQVREESEWRYVHKLVEGVPSTAYEEFKNLIVVAVREDGPAQRCGVRDGFRLMSIGMRMAGWVWPHPNSDDWTRSIRRIQTVAFEPCAPSPSPGLLPTLTAAAGGEKRGKEDFAAFAETLRRFGDGKEHPNQERIMWEGVTAMICRTSDRATREQVHLALQLAGHLPPLAEGAADSQTPWIPVYFSSSFIAPPAAWRPEDLHLPVPAQRGSVFLLGPSHFLPRHLEEAKMEYEVLGPHLRKLQGVDCMALEALPVFHRSTLDLLQEACSAYSHTVLMVPNWYFGNRYVDSLTPGDLFLDLPPSAYNVIREKVNKEDNEVMVSHGLSCLAHLTSRFQNLKFLFWCIARRTLIPNRTSSVPLEGQYLQVASRFRNNTLDVLQYSDPATFTRRHMKDNNGHPKRQGYDLIFRLIDGMMRKKGLLIRVYQGLGFRV</sequence>
<accession>A0A812P9A1</accession>
<dbReference type="EMBL" id="CAJNDS010002157">
    <property type="protein sequence ID" value="CAE7355165.1"/>
    <property type="molecule type" value="Genomic_DNA"/>
</dbReference>
<keyword evidence="2" id="KW-1185">Reference proteome</keyword>
<evidence type="ECO:0000313" key="1">
    <source>
        <dbReference type="EMBL" id="CAE7355165.1"/>
    </source>
</evidence>